<organism evidence="2 3">
    <name type="scientific">Hohenbuehelia grisea</name>
    <dbReference type="NCBI Taxonomy" id="104357"/>
    <lineage>
        <taxon>Eukaryota</taxon>
        <taxon>Fungi</taxon>
        <taxon>Dikarya</taxon>
        <taxon>Basidiomycota</taxon>
        <taxon>Agaricomycotina</taxon>
        <taxon>Agaricomycetes</taxon>
        <taxon>Agaricomycetidae</taxon>
        <taxon>Agaricales</taxon>
        <taxon>Pleurotineae</taxon>
        <taxon>Pleurotaceae</taxon>
        <taxon>Hohenbuehelia</taxon>
    </lineage>
</organism>
<evidence type="ECO:0000313" key="2">
    <source>
        <dbReference type="EMBL" id="KAL0958894.1"/>
    </source>
</evidence>
<evidence type="ECO:0008006" key="4">
    <source>
        <dbReference type="Google" id="ProtNLM"/>
    </source>
</evidence>
<evidence type="ECO:0000256" key="1">
    <source>
        <dbReference type="SAM" id="MobiDB-lite"/>
    </source>
</evidence>
<gene>
    <name evidence="2" type="ORF">HGRIS_014213</name>
</gene>
<reference evidence="3" key="1">
    <citation type="submission" date="2024-06" db="EMBL/GenBank/DDBJ databases">
        <title>Multi-omics analyses provide insights into the biosynthesis of the anticancer antibiotic pleurotin in Hohenbuehelia grisea.</title>
        <authorList>
            <person name="Weaver J.A."/>
            <person name="Alberti F."/>
        </authorList>
    </citation>
    <scope>NUCLEOTIDE SEQUENCE [LARGE SCALE GENOMIC DNA]</scope>
    <source>
        <strain evidence="3">T-177</strain>
    </source>
</reference>
<dbReference type="Proteomes" id="UP001556367">
    <property type="component" value="Unassembled WGS sequence"/>
</dbReference>
<dbReference type="EMBL" id="JASNQZ010000003">
    <property type="protein sequence ID" value="KAL0958894.1"/>
    <property type="molecule type" value="Genomic_DNA"/>
</dbReference>
<accession>A0ABR3JSN1</accession>
<evidence type="ECO:0000313" key="3">
    <source>
        <dbReference type="Proteomes" id="UP001556367"/>
    </source>
</evidence>
<name>A0ABR3JSN1_9AGAR</name>
<comment type="caution">
    <text evidence="2">The sequence shown here is derived from an EMBL/GenBank/DDBJ whole genome shotgun (WGS) entry which is preliminary data.</text>
</comment>
<keyword evidence="3" id="KW-1185">Reference proteome</keyword>
<sequence length="435" mass="47226">MYPYHSSDPSLEGLFGLSYPDSTCPPTIPAGVFSNELCASNDMNLTGPDIFNPSIPPLYHDAFAPGTNPHGPSLDRGSPTHIPGGGIDEQYLSPSVNPLRYPHSRSYHATRPLSNPPSSNAQFMRLAFDMETPKSIRYPSLPISPNPLPQGLNSNRVSPAPAELNDSGSAQGLWNYARDFIPVGAHSKSFIRPSSLPNQSVLHSLVSTPDIYSEGCAIANRGLQIPHTHGHFVWDYPPAYPSGPLPSISPTASFSNIHSPVSATFGSDDGLLCSRQTSVPAEGNLCDVVYTPTPLESQYFQSPVNAVGLTTRSSSQPPLCSPKAPFLSLSPDTLSNGGNILTTPTNTHALHHIHGAKFKPVYDNTAELWFCNMCGKGIKRQGDVYRHWRSWSCPMRKEDGVGKGRHACTYPDCKYVTGRKDGLHRHRNIHKGDPV</sequence>
<protein>
    <recommendedName>
        <fullName evidence="4">C2H2-type domain-containing protein</fullName>
    </recommendedName>
</protein>
<proteinExistence type="predicted"/>
<feature type="region of interest" description="Disordered" evidence="1">
    <location>
        <begin position="63"/>
        <end position="95"/>
    </location>
</feature>